<dbReference type="InterPro" id="IPR011009">
    <property type="entry name" value="Kinase-like_dom_sf"/>
</dbReference>
<dbReference type="PROSITE" id="PS00107">
    <property type="entry name" value="PROTEIN_KINASE_ATP"/>
    <property type="match status" value="1"/>
</dbReference>
<evidence type="ECO:0000256" key="6">
    <source>
        <dbReference type="ARBA" id="ARBA00022729"/>
    </source>
</evidence>
<dbReference type="SUPFAM" id="SSF56112">
    <property type="entry name" value="Protein kinase-like (PK-like)"/>
    <property type="match status" value="1"/>
</dbReference>
<dbReference type="InterPro" id="IPR000719">
    <property type="entry name" value="Prot_kinase_dom"/>
</dbReference>
<dbReference type="InterPro" id="IPR036116">
    <property type="entry name" value="FN3_sf"/>
</dbReference>
<keyword evidence="10 16" id="KW-0067">ATP-binding</keyword>
<reference evidence="20 21" key="2">
    <citation type="submission" date="2018-11" db="EMBL/GenBank/DDBJ databases">
        <authorList>
            <consortium name="Pathogen Informatics"/>
        </authorList>
    </citation>
    <scope>NUCLEOTIDE SEQUENCE [LARGE SCALE GENOMIC DNA]</scope>
</reference>
<dbReference type="PROSITE" id="PS00239">
    <property type="entry name" value="RECEPTOR_TYR_KIN_II"/>
    <property type="match status" value="1"/>
</dbReference>
<dbReference type="InterPro" id="IPR050122">
    <property type="entry name" value="RTK"/>
</dbReference>
<dbReference type="STRING" id="42155.A0A0R3R8M4"/>
<dbReference type="SMART" id="SM00219">
    <property type="entry name" value="TyrKc"/>
    <property type="match status" value="1"/>
</dbReference>
<dbReference type="WBParaSite" id="BTMF_0001638001-mRNA-1">
    <property type="protein sequence ID" value="BTMF_0001638001-mRNA-1"/>
    <property type="gene ID" value="BTMF_0001638001"/>
</dbReference>
<dbReference type="Pfam" id="PF07714">
    <property type="entry name" value="PK_Tyr_Ser-Thr"/>
    <property type="match status" value="1"/>
</dbReference>
<evidence type="ECO:0000256" key="10">
    <source>
        <dbReference type="ARBA" id="ARBA00022840"/>
    </source>
</evidence>
<evidence type="ECO:0000256" key="9">
    <source>
        <dbReference type="ARBA" id="ARBA00022777"/>
    </source>
</evidence>
<keyword evidence="3" id="KW-0597">Phosphoprotein</keyword>
<dbReference type="PROSITE" id="PS50011">
    <property type="entry name" value="PROTEIN_KINASE_DOM"/>
    <property type="match status" value="1"/>
</dbReference>
<feature type="transmembrane region" description="Helical" evidence="17">
    <location>
        <begin position="107"/>
        <end position="132"/>
    </location>
</feature>
<dbReference type="SUPFAM" id="SSF49265">
    <property type="entry name" value="Fibronectin type III"/>
    <property type="match status" value="1"/>
</dbReference>
<dbReference type="Proteomes" id="UP000280834">
    <property type="component" value="Unassembled WGS sequence"/>
</dbReference>
<keyword evidence="11 17" id="KW-1133">Transmembrane helix</keyword>
<dbReference type="InterPro" id="IPR002011">
    <property type="entry name" value="Tyr_kinase_rcpt_2_CS"/>
</dbReference>
<accession>A0A0R3R8M4</accession>
<dbReference type="GO" id="GO:0005886">
    <property type="term" value="C:plasma membrane"/>
    <property type="evidence" value="ECO:0007669"/>
    <property type="project" value="TreeGrafter"/>
</dbReference>
<dbReference type="PROSITE" id="PS50853">
    <property type="entry name" value="FN3"/>
    <property type="match status" value="1"/>
</dbReference>
<dbReference type="InterPro" id="IPR017441">
    <property type="entry name" value="Protein_kinase_ATP_BS"/>
</dbReference>
<evidence type="ECO:0000259" key="18">
    <source>
        <dbReference type="PROSITE" id="PS50011"/>
    </source>
</evidence>
<dbReference type="GO" id="GO:0004714">
    <property type="term" value="F:transmembrane receptor protein tyrosine kinase activity"/>
    <property type="evidence" value="ECO:0007669"/>
    <property type="project" value="UniProtKB-EC"/>
</dbReference>
<keyword evidence="12 17" id="KW-0472">Membrane</keyword>
<name>A0A0R3R8M4_9BILA</name>
<evidence type="ECO:0000256" key="16">
    <source>
        <dbReference type="PROSITE-ProRule" id="PRU10141"/>
    </source>
</evidence>
<dbReference type="GO" id="GO:0007169">
    <property type="term" value="P:cell surface receptor protein tyrosine kinase signaling pathway"/>
    <property type="evidence" value="ECO:0007669"/>
    <property type="project" value="InterPro"/>
</dbReference>
<gene>
    <name evidence="20" type="ORF">BTMF_LOCUS14360</name>
</gene>
<evidence type="ECO:0000256" key="4">
    <source>
        <dbReference type="ARBA" id="ARBA00022679"/>
    </source>
</evidence>
<dbReference type="Gene3D" id="3.30.200.20">
    <property type="entry name" value="Phosphorylase Kinase, domain 1"/>
    <property type="match status" value="1"/>
</dbReference>
<keyword evidence="9" id="KW-0418">Kinase</keyword>
<dbReference type="CDD" id="cd00063">
    <property type="entry name" value="FN3"/>
    <property type="match status" value="1"/>
</dbReference>
<keyword evidence="6" id="KW-0732">Signal</keyword>
<evidence type="ECO:0000256" key="15">
    <source>
        <dbReference type="ARBA" id="ARBA00051243"/>
    </source>
</evidence>
<feature type="domain" description="Fibronectin type-III" evidence="19">
    <location>
        <begin position="2"/>
        <end position="102"/>
    </location>
</feature>
<evidence type="ECO:0000313" key="20">
    <source>
        <dbReference type="EMBL" id="VDO49131.1"/>
    </source>
</evidence>
<evidence type="ECO:0000256" key="3">
    <source>
        <dbReference type="ARBA" id="ARBA00022553"/>
    </source>
</evidence>
<dbReference type="PRINTS" id="PR00109">
    <property type="entry name" value="TYRKINASE"/>
</dbReference>
<dbReference type="Gene3D" id="2.60.40.10">
    <property type="entry name" value="Immunoglobulins"/>
    <property type="match status" value="1"/>
</dbReference>
<evidence type="ECO:0000256" key="5">
    <source>
        <dbReference type="ARBA" id="ARBA00022692"/>
    </source>
</evidence>
<comment type="catalytic activity">
    <reaction evidence="15">
        <text>L-tyrosyl-[protein] + ATP = O-phospho-L-tyrosyl-[protein] + ADP + H(+)</text>
        <dbReference type="Rhea" id="RHEA:10596"/>
        <dbReference type="Rhea" id="RHEA-COMP:10136"/>
        <dbReference type="Rhea" id="RHEA-COMP:20101"/>
        <dbReference type="ChEBI" id="CHEBI:15378"/>
        <dbReference type="ChEBI" id="CHEBI:30616"/>
        <dbReference type="ChEBI" id="CHEBI:46858"/>
        <dbReference type="ChEBI" id="CHEBI:61978"/>
        <dbReference type="ChEBI" id="CHEBI:456216"/>
        <dbReference type="EC" id="2.7.10.1"/>
    </reaction>
</comment>
<evidence type="ECO:0000256" key="17">
    <source>
        <dbReference type="SAM" id="Phobius"/>
    </source>
</evidence>
<feature type="binding site" evidence="16">
    <location>
        <position position="215"/>
    </location>
    <ligand>
        <name>ATP</name>
        <dbReference type="ChEBI" id="CHEBI:30616"/>
    </ligand>
</feature>
<dbReference type="EC" id="2.7.10.1" evidence="2"/>
<evidence type="ECO:0000313" key="21">
    <source>
        <dbReference type="Proteomes" id="UP000280834"/>
    </source>
</evidence>
<feature type="domain" description="Protein kinase" evidence="18">
    <location>
        <begin position="180"/>
        <end position="429"/>
    </location>
</feature>
<dbReference type="PANTHER" id="PTHR24416:SF525">
    <property type="entry name" value="INSULIN-LIKE RECEPTOR"/>
    <property type="match status" value="1"/>
</dbReference>
<dbReference type="InterPro" id="IPR003961">
    <property type="entry name" value="FN3_dom"/>
</dbReference>
<comment type="subcellular location">
    <subcellularLocation>
        <location evidence="1">Membrane</location>
        <topology evidence="1">Single-pass type I membrane protein</topology>
    </subcellularLocation>
</comment>
<dbReference type="GO" id="GO:0043235">
    <property type="term" value="C:receptor complex"/>
    <property type="evidence" value="ECO:0007669"/>
    <property type="project" value="TreeGrafter"/>
</dbReference>
<evidence type="ECO:0000256" key="11">
    <source>
        <dbReference type="ARBA" id="ARBA00022989"/>
    </source>
</evidence>
<dbReference type="InterPro" id="IPR013783">
    <property type="entry name" value="Ig-like_fold"/>
</dbReference>
<dbReference type="AlphaFoldDB" id="A0A0R3R8M4"/>
<evidence type="ECO:0000256" key="14">
    <source>
        <dbReference type="ARBA" id="ARBA00023180"/>
    </source>
</evidence>
<sequence>GTPSAPASIRLVQEHNEWVVRWDKPLSDGGSPITSYALEFRPNEDAEWEIAERGLEGGCLWWKPLRINFLAECAEFRIRAANSEGFGAYAYSKHHSDHLGESHTHSLWIIIVTLLIAILLLTAVIAVLFIYYQRIDGRHNNIRSQDISLHGYTNSMKRSIFPPQLINDLKIISRVPKNNISLLRIIGKGGFGEVYEGVANGLPQSPTKTIRVAVKTLRNGFSESDRIKFLQEAVLMNSFDHPNIVKLLGVSLETEPYFLIAELMEGGDLLGFLRSSRPSDCFPSQLSLYELIGMMVDVGRGAAYLEVKKRIHRDLAARNCLISSRNSNTRITKIGDFGHARDIYTNDYYRVHGDDFLPLRWLSPESINDGIFTSKSDVWSFGILLWEILTLGQQPFSGKNNVQARISDELFGPSQKGKWISTIIFMKVF</sequence>
<keyword evidence="7" id="KW-0677">Repeat</keyword>
<keyword evidence="5 17" id="KW-0812">Transmembrane</keyword>
<organism evidence="22">
    <name type="scientific">Brugia timori</name>
    <dbReference type="NCBI Taxonomy" id="42155"/>
    <lineage>
        <taxon>Eukaryota</taxon>
        <taxon>Metazoa</taxon>
        <taxon>Ecdysozoa</taxon>
        <taxon>Nematoda</taxon>
        <taxon>Chromadorea</taxon>
        <taxon>Rhabditida</taxon>
        <taxon>Spirurina</taxon>
        <taxon>Spiruromorpha</taxon>
        <taxon>Filarioidea</taxon>
        <taxon>Onchocercidae</taxon>
        <taxon>Brugia</taxon>
    </lineage>
</organism>
<reference evidence="22" key="1">
    <citation type="submission" date="2017-02" db="UniProtKB">
        <authorList>
            <consortium name="WormBaseParasite"/>
        </authorList>
    </citation>
    <scope>IDENTIFICATION</scope>
</reference>
<evidence type="ECO:0000256" key="8">
    <source>
        <dbReference type="ARBA" id="ARBA00022741"/>
    </source>
</evidence>
<evidence type="ECO:0000256" key="2">
    <source>
        <dbReference type="ARBA" id="ARBA00011902"/>
    </source>
</evidence>
<evidence type="ECO:0000256" key="13">
    <source>
        <dbReference type="ARBA" id="ARBA00023137"/>
    </source>
</evidence>
<keyword evidence="13" id="KW-0829">Tyrosine-protein kinase</keyword>
<dbReference type="InterPro" id="IPR020635">
    <property type="entry name" value="Tyr_kinase_cat_dom"/>
</dbReference>
<keyword evidence="21" id="KW-1185">Reference proteome</keyword>
<keyword evidence="4" id="KW-0808">Transferase</keyword>
<protein>
    <recommendedName>
        <fullName evidence="2">receptor protein-tyrosine kinase</fullName>
        <ecNumber evidence="2">2.7.10.1</ecNumber>
    </recommendedName>
</protein>
<dbReference type="Gene3D" id="1.10.510.10">
    <property type="entry name" value="Transferase(Phosphotransferase) domain 1"/>
    <property type="match status" value="1"/>
</dbReference>
<keyword evidence="14" id="KW-0325">Glycoprotein</keyword>
<proteinExistence type="predicted"/>
<evidence type="ECO:0000256" key="7">
    <source>
        <dbReference type="ARBA" id="ARBA00022737"/>
    </source>
</evidence>
<evidence type="ECO:0000256" key="12">
    <source>
        <dbReference type="ARBA" id="ARBA00023136"/>
    </source>
</evidence>
<dbReference type="GO" id="GO:0005524">
    <property type="term" value="F:ATP binding"/>
    <property type="evidence" value="ECO:0007669"/>
    <property type="project" value="UniProtKB-UniRule"/>
</dbReference>
<keyword evidence="8 16" id="KW-0547">Nucleotide-binding</keyword>
<dbReference type="InterPro" id="IPR001245">
    <property type="entry name" value="Ser-Thr/Tyr_kinase_cat_dom"/>
</dbReference>
<evidence type="ECO:0000256" key="1">
    <source>
        <dbReference type="ARBA" id="ARBA00004479"/>
    </source>
</evidence>
<evidence type="ECO:0000259" key="19">
    <source>
        <dbReference type="PROSITE" id="PS50853"/>
    </source>
</evidence>
<dbReference type="EMBL" id="UZAG01021103">
    <property type="protein sequence ID" value="VDO49131.1"/>
    <property type="molecule type" value="Genomic_DNA"/>
</dbReference>
<dbReference type="PANTHER" id="PTHR24416">
    <property type="entry name" value="TYROSINE-PROTEIN KINASE RECEPTOR"/>
    <property type="match status" value="1"/>
</dbReference>
<evidence type="ECO:0000313" key="22">
    <source>
        <dbReference type="WBParaSite" id="BTMF_0001638001-mRNA-1"/>
    </source>
</evidence>